<keyword evidence="1" id="KW-1133">Transmembrane helix</keyword>
<dbReference type="HOGENOM" id="CLU_070327_1_1_0"/>
<reference evidence="3 4" key="1">
    <citation type="journal article" date="2010" name="PLoS ONE">
        <title>The Waddlia genome: a window into chlamydial biology.</title>
        <authorList>
            <person name="Bertelli C."/>
            <person name="Collyn F."/>
            <person name="Croxatto A."/>
            <person name="Ruckert C."/>
            <person name="Polkinghorne A."/>
            <person name="Kebbi-Beghdadi C."/>
            <person name="Goesmann A."/>
            <person name="Vaughan L."/>
            <person name="Greub G."/>
        </authorList>
    </citation>
    <scope>NUCLEOTIDE SEQUENCE [LARGE SCALE GENOMIC DNA]</scope>
    <source>
        <strain evidence="4">ATCC VR-1470 / WSU 86-1044</strain>
    </source>
</reference>
<dbReference type="SUPFAM" id="SSF48317">
    <property type="entry name" value="Acid phosphatase/Vanadium-dependent haloperoxidase"/>
    <property type="match status" value="1"/>
</dbReference>
<dbReference type="STRING" id="716544.wcw_0494"/>
<gene>
    <name evidence="3" type="ordered locus">wcw_0494</name>
</gene>
<dbReference type="InterPro" id="IPR036938">
    <property type="entry name" value="PAP2/HPO_sf"/>
</dbReference>
<feature type="transmembrane region" description="Helical" evidence="1">
    <location>
        <begin position="193"/>
        <end position="211"/>
    </location>
</feature>
<organism evidence="3 4">
    <name type="scientific">Waddlia chondrophila (strain ATCC VR-1470 / WSU 86-1044)</name>
    <dbReference type="NCBI Taxonomy" id="716544"/>
    <lineage>
        <taxon>Bacteria</taxon>
        <taxon>Pseudomonadati</taxon>
        <taxon>Chlamydiota</taxon>
        <taxon>Chlamydiia</taxon>
        <taxon>Parachlamydiales</taxon>
        <taxon>Waddliaceae</taxon>
        <taxon>Waddlia</taxon>
    </lineage>
</organism>
<keyword evidence="1" id="KW-0472">Membrane</keyword>
<keyword evidence="4" id="KW-1185">Reference proteome</keyword>
<evidence type="ECO:0000259" key="2">
    <source>
        <dbReference type="SMART" id="SM00014"/>
    </source>
</evidence>
<feature type="transmembrane region" description="Helical" evidence="1">
    <location>
        <begin position="48"/>
        <end position="72"/>
    </location>
</feature>
<dbReference type="CDD" id="cd03396">
    <property type="entry name" value="PAP2_like_6"/>
    <property type="match status" value="1"/>
</dbReference>
<keyword evidence="1" id="KW-0812">Transmembrane</keyword>
<dbReference type="InterPro" id="IPR000326">
    <property type="entry name" value="PAP2/HPO"/>
</dbReference>
<dbReference type="eggNOG" id="COG3907">
    <property type="taxonomic scope" value="Bacteria"/>
</dbReference>
<evidence type="ECO:0000313" key="3">
    <source>
        <dbReference type="EMBL" id="ADI37865.1"/>
    </source>
</evidence>
<proteinExistence type="predicted"/>
<dbReference type="SMART" id="SM00014">
    <property type="entry name" value="acidPPc"/>
    <property type="match status" value="1"/>
</dbReference>
<dbReference type="OrthoDB" id="9813524at2"/>
<dbReference type="Proteomes" id="UP000001505">
    <property type="component" value="Chromosome"/>
</dbReference>
<accession>D6YUQ4</accession>
<name>D6YUQ4_WADCW</name>
<sequence>MNSSHLMWFSPIALLFLIAPFTSTIDLALSQMSYLTNSFHSGPLLDFIFKWGLLPGQLLIAFSLIALIVSYLVNKYKRYRKQALYLVATLAIGAGFITHALLKDHWGRPRPRQVIEFGGTEEYRPFWKPNFSKQSKSMKSFPCGHCTMGFAFFSFYFLGKRLKKPWISILGTFVSLLLGFGLGAARILQGGHFFSDILATALIMWLTALMFDKILFEKKGTAQ</sequence>
<feature type="transmembrane region" description="Helical" evidence="1">
    <location>
        <begin position="166"/>
        <end position="187"/>
    </location>
</feature>
<dbReference type="AlphaFoldDB" id="D6YUQ4"/>
<feature type="transmembrane region" description="Helical" evidence="1">
    <location>
        <begin position="84"/>
        <end position="102"/>
    </location>
</feature>
<feature type="domain" description="Phosphatidic acid phosphatase type 2/haloperoxidase" evidence="2">
    <location>
        <begin position="83"/>
        <end position="212"/>
    </location>
</feature>
<dbReference type="KEGG" id="wch:wcw_0494"/>
<dbReference type="EMBL" id="CP001928">
    <property type="protein sequence ID" value="ADI37865.1"/>
    <property type="molecule type" value="Genomic_DNA"/>
</dbReference>
<protein>
    <submittedName>
        <fullName evidence="3">Putative membrane-associated phospholipid phosphatase</fullName>
    </submittedName>
</protein>
<dbReference type="Gene3D" id="1.20.144.10">
    <property type="entry name" value="Phosphatidic acid phosphatase type 2/haloperoxidase"/>
    <property type="match status" value="1"/>
</dbReference>
<evidence type="ECO:0000313" key="4">
    <source>
        <dbReference type="Proteomes" id="UP000001505"/>
    </source>
</evidence>
<dbReference type="Pfam" id="PF01569">
    <property type="entry name" value="PAP2"/>
    <property type="match status" value="1"/>
</dbReference>
<dbReference type="RefSeq" id="WP_013181592.1">
    <property type="nucleotide sequence ID" value="NC_014225.1"/>
</dbReference>
<evidence type="ECO:0000256" key="1">
    <source>
        <dbReference type="SAM" id="Phobius"/>
    </source>
</evidence>
<feature type="transmembrane region" description="Helical" evidence="1">
    <location>
        <begin position="139"/>
        <end position="159"/>
    </location>
</feature>